<dbReference type="Pfam" id="PF04784">
    <property type="entry name" value="DUF547"/>
    <property type="match status" value="1"/>
</dbReference>
<dbReference type="AlphaFoldDB" id="A0A562YFA1"/>
<evidence type="ECO:0000259" key="1">
    <source>
        <dbReference type="Pfam" id="PF04784"/>
    </source>
</evidence>
<organism evidence="2 3">
    <name type="scientific">Seonamhaeicola sediminis</name>
    <dbReference type="NCBI Taxonomy" id="2528206"/>
    <lineage>
        <taxon>Bacteria</taxon>
        <taxon>Pseudomonadati</taxon>
        <taxon>Bacteroidota</taxon>
        <taxon>Flavobacteriia</taxon>
        <taxon>Flavobacteriales</taxon>
        <taxon>Flavobacteriaceae</taxon>
    </lineage>
</organism>
<protein>
    <submittedName>
        <fullName evidence="2">DUF547 domain-containing protein</fullName>
    </submittedName>
</protein>
<dbReference type="EMBL" id="SMZJ02000003">
    <property type="protein sequence ID" value="TWO33327.1"/>
    <property type="molecule type" value="Genomic_DNA"/>
</dbReference>
<feature type="domain" description="DUF547" evidence="1">
    <location>
        <begin position="114"/>
        <end position="217"/>
    </location>
</feature>
<dbReference type="InterPro" id="IPR006869">
    <property type="entry name" value="DUF547"/>
</dbReference>
<dbReference type="PANTHER" id="PTHR46361">
    <property type="entry name" value="ELECTRON CARRIER/ PROTEIN DISULFIDE OXIDOREDUCTASE"/>
    <property type="match status" value="1"/>
</dbReference>
<evidence type="ECO:0000313" key="3">
    <source>
        <dbReference type="Proteomes" id="UP000295814"/>
    </source>
</evidence>
<reference evidence="2 3" key="1">
    <citation type="submission" date="2019-03" db="EMBL/GenBank/DDBJ databases">
        <authorList>
            <person name="Zhong Y.L."/>
        </authorList>
    </citation>
    <scope>NUCLEOTIDE SEQUENCE [LARGE SCALE GENOMIC DNA]</scope>
    <source>
        <strain evidence="2 3">W255</strain>
    </source>
</reference>
<gene>
    <name evidence="2" type="ORF">E1J38_005395</name>
</gene>
<comment type="caution">
    <text evidence="2">The sequence shown here is derived from an EMBL/GenBank/DDBJ whole genome shotgun (WGS) entry which is preliminary data.</text>
</comment>
<sequence length="278" mass="32887">MRNILCITCCILLLASCKGTRKVTEMSRPQEKSHTQDITTTVYTLETKQENKTIRDSLKKVTTRVLSQHQLWDNLLGKYVSNEGHVDYQGLKKEYNKLQEYISFLQSSVPEKDSSKNQKLSYWINTYNAFTVDLILRHYPINSIKDIKEPWQQRHWKLGDKWYNLDEIEHHILRKMDEPRIHFAINCASISCPKLQNKAFTTTHLETQLTKATKDFLNDPERNSISKDNLELSKIFQWFAKDFKQHGSLIDFLNQYSDLEISQKAKKNYKDYNWSLNE</sequence>
<dbReference type="PANTHER" id="PTHR46361:SF3">
    <property type="entry name" value="ELECTRON CARRIER_ PROTEIN DISULFIDE OXIDOREDUCTASE"/>
    <property type="match status" value="1"/>
</dbReference>
<dbReference type="OrthoDB" id="526867at2"/>
<reference evidence="2 3" key="2">
    <citation type="submission" date="2019-07" db="EMBL/GenBank/DDBJ databases">
        <title>Seonamhaeicola sp. W255 draft genome.</title>
        <authorList>
            <person name="Zhang X.-Y."/>
            <person name="Zhang R."/>
            <person name="Zhong Y.-L."/>
            <person name="Du Z.-J."/>
        </authorList>
    </citation>
    <scope>NUCLEOTIDE SEQUENCE [LARGE SCALE GENOMIC DNA]</scope>
    <source>
        <strain evidence="2 3">W255</strain>
    </source>
</reference>
<proteinExistence type="predicted"/>
<accession>A0A562YFA1</accession>
<evidence type="ECO:0000313" key="2">
    <source>
        <dbReference type="EMBL" id="TWO33327.1"/>
    </source>
</evidence>
<name>A0A562YFA1_9FLAO</name>
<dbReference type="PROSITE" id="PS51257">
    <property type="entry name" value="PROKAR_LIPOPROTEIN"/>
    <property type="match status" value="1"/>
</dbReference>
<keyword evidence="3" id="KW-1185">Reference proteome</keyword>
<dbReference type="Proteomes" id="UP000295814">
    <property type="component" value="Unassembled WGS sequence"/>
</dbReference>